<evidence type="ECO:0000313" key="2">
    <source>
        <dbReference type="Proteomes" id="UP000005837"/>
    </source>
</evidence>
<accession>C0DXK7</accession>
<dbReference type="Proteomes" id="UP000005837">
    <property type="component" value="Unassembled WGS sequence"/>
</dbReference>
<dbReference type="AlphaFoldDB" id="C0DXK7"/>
<name>C0DXK7_EIKCO</name>
<protein>
    <submittedName>
        <fullName evidence="1">Uncharacterized protein</fullName>
    </submittedName>
</protein>
<reference evidence="1 2" key="1">
    <citation type="submission" date="2009-01" db="EMBL/GenBank/DDBJ databases">
        <authorList>
            <person name="Fulton L."/>
            <person name="Clifton S."/>
            <person name="Chinwalla A.T."/>
            <person name="Mitreva M."/>
            <person name="Sodergren E."/>
            <person name="Weinstock G."/>
            <person name="Clifton S."/>
            <person name="Dooling D.J."/>
            <person name="Fulton B."/>
            <person name="Minx P."/>
            <person name="Pepin K.H."/>
            <person name="Johnson M."/>
            <person name="Bhonagiri V."/>
            <person name="Nash W.E."/>
            <person name="Mardis E.R."/>
            <person name="Wilson R.K."/>
        </authorList>
    </citation>
    <scope>NUCLEOTIDE SEQUENCE [LARGE SCALE GENOMIC DNA]</scope>
    <source>
        <strain evidence="1 2">ATCC 23834</strain>
    </source>
</reference>
<dbReference type="EMBL" id="ACEA01000045">
    <property type="protein sequence ID" value="EEG23188.1"/>
    <property type="molecule type" value="Genomic_DNA"/>
</dbReference>
<evidence type="ECO:0000313" key="1">
    <source>
        <dbReference type="EMBL" id="EEG23188.1"/>
    </source>
</evidence>
<gene>
    <name evidence="1" type="ORF">EIKCOROL_02118</name>
</gene>
<dbReference type="HOGENOM" id="CLU_2896975_0_0_4"/>
<proteinExistence type="predicted"/>
<sequence length="62" mass="6008">MAVFGQVPGGGEGGSAAAEDEGVAAVFGLGSKGNLAVAQLVAERQADAVNAHGRQAVEVLMA</sequence>
<organism evidence="1 2">
    <name type="scientific">Eikenella corrodens ATCC 23834</name>
    <dbReference type="NCBI Taxonomy" id="546274"/>
    <lineage>
        <taxon>Bacteria</taxon>
        <taxon>Pseudomonadati</taxon>
        <taxon>Pseudomonadota</taxon>
        <taxon>Betaproteobacteria</taxon>
        <taxon>Neisseriales</taxon>
        <taxon>Neisseriaceae</taxon>
        <taxon>Eikenella</taxon>
    </lineage>
</organism>
<comment type="caution">
    <text evidence="1">The sequence shown here is derived from an EMBL/GenBank/DDBJ whole genome shotgun (WGS) entry which is preliminary data.</text>
</comment>